<evidence type="ECO:0000259" key="2">
    <source>
        <dbReference type="PROSITE" id="PS51352"/>
    </source>
</evidence>
<dbReference type="Proteomes" id="UP000241885">
    <property type="component" value="Chromosome"/>
</dbReference>
<feature type="signal peptide" evidence="1">
    <location>
        <begin position="1"/>
        <end position="31"/>
    </location>
</feature>
<sequence>MKTNRLKKNAATALAAVLAAVLLGWAPPGAAATMTAGVPAAAGAAAMPPAAPAFVSLDAAGARRLVAPAAHRAPTILALWSAECVHCKKNLALFAAMAQAEPGLRLITLAVEPAEPQLGAILDRFGVPGERFAYGDEAPERLAFAIDPDWRGELPRTLLFDGRGGATAVSGVLGEARVRELLGLGAAGGAAR</sequence>
<gene>
    <name evidence="3" type="ORF">Tharo_3313</name>
</gene>
<accession>A0A2R4BSM1</accession>
<keyword evidence="4" id="KW-1185">Reference proteome</keyword>
<dbReference type="AlphaFoldDB" id="A0A2R4BSM1"/>
<dbReference type="KEGG" id="tak:Tharo_3313"/>
<keyword evidence="1" id="KW-0732">Signal</keyword>
<feature type="domain" description="Thioredoxin" evidence="2">
    <location>
        <begin position="45"/>
        <end position="183"/>
    </location>
</feature>
<protein>
    <recommendedName>
        <fullName evidence="2">Thioredoxin domain-containing protein</fullName>
    </recommendedName>
</protein>
<dbReference type="RefSeq" id="WP_245880952.1">
    <property type="nucleotide sequence ID" value="NZ_CP028339.1"/>
</dbReference>
<name>A0A2R4BSM1_THAAR</name>
<organism evidence="3 4">
    <name type="scientific">Thauera aromatica K172</name>
    <dbReference type="NCBI Taxonomy" id="44139"/>
    <lineage>
        <taxon>Bacteria</taxon>
        <taxon>Pseudomonadati</taxon>
        <taxon>Pseudomonadota</taxon>
        <taxon>Betaproteobacteria</taxon>
        <taxon>Rhodocyclales</taxon>
        <taxon>Zoogloeaceae</taxon>
        <taxon>Thauera</taxon>
    </lineage>
</organism>
<dbReference type="InterPro" id="IPR036249">
    <property type="entry name" value="Thioredoxin-like_sf"/>
</dbReference>
<dbReference type="PROSITE" id="PS51352">
    <property type="entry name" value="THIOREDOXIN_2"/>
    <property type="match status" value="1"/>
</dbReference>
<dbReference type="SUPFAM" id="SSF52833">
    <property type="entry name" value="Thioredoxin-like"/>
    <property type="match status" value="1"/>
</dbReference>
<evidence type="ECO:0000313" key="4">
    <source>
        <dbReference type="Proteomes" id="UP000241885"/>
    </source>
</evidence>
<dbReference type="InterPro" id="IPR013766">
    <property type="entry name" value="Thioredoxin_domain"/>
</dbReference>
<feature type="chain" id="PRO_5015354036" description="Thioredoxin domain-containing protein" evidence="1">
    <location>
        <begin position="32"/>
        <end position="192"/>
    </location>
</feature>
<reference evidence="3 4" key="1">
    <citation type="submission" date="2018-03" db="EMBL/GenBank/DDBJ databases">
        <title>Complete genome sequence of Thauera aromatica, a model organism for studying aromatic compound degradation under denitrifying conditions.</title>
        <authorList>
            <person name="Lo H.-Y."/>
            <person name="Goris T."/>
            <person name="Boll M."/>
            <person name="Mueller J.A."/>
        </authorList>
    </citation>
    <scope>NUCLEOTIDE SEQUENCE [LARGE SCALE GENOMIC DNA]</scope>
    <source>
        <strain evidence="3 4">K172</strain>
    </source>
</reference>
<dbReference type="Gene3D" id="3.40.30.10">
    <property type="entry name" value="Glutaredoxin"/>
    <property type="match status" value="1"/>
</dbReference>
<proteinExistence type="predicted"/>
<evidence type="ECO:0000313" key="3">
    <source>
        <dbReference type="EMBL" id="AVR90194.1"/>
    </source>
</evidence>
<dbReference type="EMBL" id="CP028339">
    <property type="protein sequence ID" value="AVR90194.1"/>
    <property type="molecule type" value="Genomic_DNA"/>
</dbReference>
<evidence type="ECO:0000256" key="1">
    <source>
        <dbReference type="SAM" id="SignalP"/>
    </source>
</evidence>